<reference evidence="1 2" key="1">
    <citation type="submission" date="2016-05" db="EMBL/GenBank/DDBJ databases">
        <title>Campylobacter bacteriophages isolated in Slovenia.</title>
        <authorList>
            <person name="Janez N."/>
            <person name="Peterka M."/>
            <person name="Accetto T."/>
        </authorList>
    </citation>
    <scope>NUCLEOTIDE SEQUENCE [LARGE SCALE GENOMIC DNA]</scope>
</reference>
<dbReference type="EMBL" id="KX229736">
    <property type="protein sequence ID" value="ANH51125.1"/>
    <property type="molecule type" value="Genomic_DNA"/>
</dbReference>
<organism evidence="1 2">
    <name type="scientific">Campylobacter phage PC5</name>
    <dbReference type="NCBI Taxonomy" id="1541690"/>
    <lineage>
        <taxon>Viruses</taxon>
        <taxon>Duplodnaviria</taxon>
        <taxon>Heunggongvirae</taxon>
        <taxon>Uroviricota</taxon>
        <taxon>Caudoviricetes</taxon>
        <taxon>Connertonviridae</taxon>
        <taxon>Fletchervirus</taxon>
        <taxon>Fletchervirus PC5</taxon>
    </lineage>
</organism>
<evidence type="ECO:0000313" key="1">
    <source>
        <dbReference type="EMBL" id="ANH51125.1"/>
    </source>
</evidence>
<accession>A0A1B0XVG4</accession>
<evidence type="ECO:0000313" key="2">
    <source>
        <dbReference type="Proteomes" id="UP000221511"/>
    </source>
</evidence>
<protein>
    <submittedName>
        <fullName evidence="1">Uncharacterized protein</fullName>
    </submittedName>
</protein>
<keyword evidence="2" id="KW-1185">Reference proteome</keyword>
<gene>
    <name evidence="1" type="ORF">PC5_00003</name>
</gene>
<name>A0A1B0XVG4_9CAUD</name>
<sequence>MTFVEKNMVKELKKTISSKKPLVLCFMSKLLQKEIQKLLKGNKLITIIKIILYAFDKTPVEVKRGVLGYVENEKNIPFQYKYDNTTKTLIFSLNKKTYDFNLCTANEYIRVLANETNWMILKKNLNNALKNIK</sequence>
<dbReference type="Proteomes" id="UP000221511">
    <property type="component" value="Segment"/>
</dbReference>
<proteinExistence type="predicted"/>